<gene>
    <name evidence="3" type="ORF">C4K07_3507</name>
</gene>
<feature type="compositionally biased region" description="Gly residues" evidence="1">
    <location>
        <begin position="36"/>
        <end position="70"/>
    </location>
</feature>
<sequence length="157" mass="14962">MLLKKKNLVTALTCVLMLAAAPLLPVTSAYAKDGGGHGGGNGGGNGGGHGGGNSGGNGGGHGGQAGGHSGGVSSKGHSGGLKSDPAGKSVRNLGENGNHYGSIRNDSNGHGSTTSGVAHSKDTRGLSKAAAISDTTPGDHNSKGLGKASVSSSKNDR</sequence>
<protein>
    <submittedName>
        <fullName evidence="3">Glycine-rich protein</fullName>
    </submittedName>
</protein>
<feature type="compositionally biased region" description="Low complexity" evidence="1">
    <location>
        <begin position="71"/>
        <end position="83"/>
    </location>
</feature>
<evidence type="ECO:0000256" key="1">
    <source>
        <dbReference type="SAM" id="MobiDB-lite"/>
    </source>
</evidence>
<proteinExistence type="predicted"/>
<keyword evidence="2" id="KW-0732">Signal</keyword>
<feature type="chain" id="PRO_5042293643" evidence="2">
    <location>
        <begin position="32"/>
        <end position="157"/>
    </location>
</feature>
<evidence type="ECO:0000313" key="4">
    <source>
        <dbReference type="Proteomes" id="UP000280455"/>
    </source>
</evidence>
<evidence type="ECO:0000256" key="2">
    <source>
        <dbReference type="SAM" id="SignalP"/>
    </source>
</evidence>
<feature type="region of interest" description="Disordered" evidence="1">
    <location>
        <begin position="36"/>
        <end position="157"/>
    </location>
</feature>
<name>A0AAD0ZFE4_9PSED</name>
<feature type="signal peptide" evidence="2">
    <location>
        <begin position="1"/>
        <end position="31"/>
    </location>
</feature>
<reference evidence="3 4" key="1">
    <citation type="submission" date="2018-03" db="EMBL/GenBank/DDBJ databases">
        <title>Diversity of phytobeneficial traits revealed by whole-genome analysis of worldwide-isolated phenazine-producing Pseudomonas spp.</title>
        <authorList>
            <person name="Biessy A."/>
            <person name="Novinscak A."/>
            <person name="Blom J."/>
            <person name="Leger G."/>
            <person name="Thomashow L.S."/>
            <person name="Cazorla F.M."/>
            <person name="Josic D."/>
            <person name="Filion M."/>
        </authorList>
    </citation>
    <scope>NUCLEOTIDE SEQUENCE [LARGE SCALE GENOMIC DNA]</scope>
    <source>
        <strain evidence="3 4">ChPhzS24</strain>
    </source>
</reference>
<dbReference type="AlphaFoldDB" id="A0AAD0ZFE4"/>
<dbReference type="EMBL" id="CP027750">
    <property type="protein sequence ID" value="AZE30292.1"/>
    <property type="molecule type" value="Genomic_DNA"/>
</dbReference>
<dbReference type="Proteomes" id="UP000280455">
    <property type="component" value="Chromosome"/>
</dbReference>
<organism evidence="3 4">
    <name type="scientific">Pseudomonas chlororaphis subsp. aureofaciens</name>
    <dbReference type="NCBI Taxonomy" id="587851"/>
    <lineage>
        <taxon>Bacteria</taxon>
        <taxon>Pseudomonadati</taxon>
        <taxon>Pseudomonadota</taxon>
        <taxon>Gammaproteobacteria</taxon>
        <taxon>Pseudomonadales</taxon>
        <taxon>Pseudomonadaceae</taxon>
        <taxon>Pseudomonas</taxon>
    </lineage>
</organism>
<accession>A0AAD0ZFE4</accession>
<dbReference type="RefSeq" id="WP_124301722.1">
    <property type="nucleotide sequence ID" value="NZ_CP027750.1"/>
</dbReference>
<evidence type="ECO:0000313" key="3">
    <source>
        <dbReference type="EMBL" id="AZE30292.1"/>
    </source>
</evidence>
<feature type="compositionally biased region" description="Polar residues" evidence="1">
    <location>
        <begin position="104"/>
        <end position="117"/>
    </location>
</feature>